<dbReference type="Proteomes" id="UP000178747">
    <property type="component" value="Unassembled WGS sequence"/>
</dbReference>
<organism evidence="4 5">
    <name type="scientific">Candidatus Buchananbacteria bacterium RIFCSPHIGHO2_02_FULL_38_8</name>
    <dbReference type="NCBI Taxonomy" id="1797538"/>
    <lineage>
        <taxon>Bacteria</taxon>
        <taxon>Candidatus Buchananiibacteriota</taxon>
    </lineage>
</organism>
<comment type="caution">
    <text evidence="4">The sequence shown here is derived from an EMBL/GenBank/DDBJ whole genome shotgun (WGS) entry which is preliminary data.</text>
</comment>
<comment type="similarity">
    <text evidence="1">Belongs to the PGI/PMI family.</text>
</comment>
<keyword evidence="2" id="KW-0413">Isomerase</keyword>
<dbReference type="InterPro" id="IPR046348">
    <property type="entry name" value="SIS_dom_sf"/>
</dbReference>
<name>A0A1G1Y6S5_9BACT</name>
<sequence>MDTLDNLKQIKKLDKGKVLESIEMLGEQINQVLQEFNKIKIPSSYKQIDKIVVNGMGGSALGPHIIRSIFFDQFKLPFGIVGGYELPASLNQKTLYIISSYSGDTEEPLSTIAAAQKKGAKIFVITSGGRLADLVKAGKLVGYVFAAPFNPSKQPRMGLGYSLGAQLALFKKLNLIKVSSQEIEKSLLVLDKLQTQFGIYNKTSKNLAKQLAKKLKDKIIIVVAAEFLAGNAHTLANQFNETAKTFSGYHLISELNHHLLEGLTFPKSNKSNLTFLFFESSLHHPRNRTRFKITKQVVTKNKIGPLTYQLTSHNKLSQALEMLLFGAYLSFYLAILNRVNPAKIPFVNYFKIQLKKYR</sequence>
<evidence type="ECO:0000313" key="4">
    <source>
        <dbReference type="EMBL" id="OGY47941.1"/>
    </source>
</evidence>
<proteinExistence type="inferred from homology"/>
<dbReference type="PROSITE" id="PS51464">
    <property type="entry name" value="SIS"/>
    <property type="match status" value="1"/>
</dbReference>
<dbReference type="GO" id="GO:0004476">
    <property type="term" value="F:mannose-6-phosphate isomerase activity"/>
    <property type="evidence" value="ECO:0007669"/>
    <property type="project" value="InterPro"/>
</dbReference>
<dbReference type="SUPFAM" id="SSF53697">
    <property type="entry name" value="SIS domain"/>
    <property type="match status" value="1"/>
</dbReference>
<gene>
    <name evidence="4" type="ORF">A3J62_02965</name>
</gene>
<reference evidence="4 5" key="1">
    <citation type="journal article" date="2016" name="Nat. Commun.">
        <title>Thousands of microbial genomes shed light on interconnected biogeochemical processes in an aquifer system.</title>
        <authorList>
            <person name="Anantharaman K."/>
            <person name="Brown C.T."/>
            <person name="Hug L.A."/>
            <person name="Sharon I."/>
            <person name="Castelle C.J."/>
            <person name="Probst A.J."/>
            <person name="Thomas B.C."/>
            <person name="Singh A."/>
            <person name="Wilkins M.J."/>
            <person name="Karaoz U."/>
            <person name="Brodie E.L."/>
            <person name="Williams K.H."/>
            <person name="Hubbard S.S."/>
            <person name="Banfield J.F."/>
        </authorList>
    </citation>
    <scope>NUCLEOTIDE SEQUENCE [LARGE SCALE GENOMIC DNA]</scope>
</reference>
<dbReference type="GO" id="GO:0004347">
    <property type="term" value="F:glucose-6-phosphate isomerase activity"/>
    <property type="evidence" value="ECO:0007669"/>
    <property type="project" value="InterPro"/>
</dbReference>
<dbReference type="InterPro" id="IPR001347">
    <property type="entry name" value="SIS_dom"/>
</dbReference>
<feature type="domain" description="SIS" evidence="3">
    <location>
        <begin position="41"/>
        <end position="186"/>
    </location>
</feature>
<dbReference type="Pfam" id="PF10432">
    <property type="entry name" value="bact-PGI_C"/>
    <property type="match status" value="1"/>
</dbReference>
<dbReference type="EMBL" id="MHIH01000006">
    <property type="protein sequence ID" value="OGY47941.1"/>
    <property type="molecule type" value="Genomic_DNA"/>
</dbReference>
<evidence type="ECO:0000256" key="2">
    <source>
        <dbReference type="ARBA" id="ARBA00023235"/>
    </source>
</evidence>
<dbReference type="GO" id="GO:0005975">
    <property type="term" value="P:carbohydrate metabolic process"/>
    <property type="evidence" value="ECO:0007669"/>
    <property type="project" value="InterPro"/>
</dbReference>
<dbReference type="Gene3D" id="3.40.50.10490">
    <property type="entry name" value="Glucose-6-phosphate isomerase like protein, domain 1"/>
    <property type="match status" value="2"/>
</dbReference>
<dbReference type="InterPro" id="IPR019490">
    <property type="entry name" value="Glu6P/Mann6P_isomerase_C"/>
</dbReference>
<accession>A0A1G1Y6S5</accession>
<dbReference type="GO" id="GO:1901135">
    <property type="term" value="P:carbohydrate derivative metabolic process"/>
    <property type="evidence" value="ECO:0007669"/>
    <property type="project" value="InterPro"/>
</dbReference>
<evidence type="ECO:0000256" key="1">
    <source>
        <dbReference type="ARBA" id="ARBA00010523"/>
    </source>
</evidence>
<dbReference type="GO" id="GO:0097367">
    <property type="term" value="F:carbohydrate derivative binding"/>
    <property type="evidence" value="ECO:0007669"/>
    <property type="project" value="InterPro"/>
</dbReference>
<evidence type="ECO:0000259" key="3">
    <source>
        <dbReference type="PROSITE" id="PS51464"/>
    </source>
</evidence>
<evidence type="ECO:0000313" key="5">
    <source>
        <dbReference type="Proteomes" id="UP000178747"/>
    </source>
</evidence>
<protein>
    <recommendedName>
        <fullName evidence="3">SIS domain-containing protein</fullName>
    </recommendedName>
</protein>
<dbReference type="AlphaFoldDB" id="A0A1G1Y6S5"/>